<dbReference type="GO" id="GO:1901137">
    <property type="term" value="P:carbohydrate derivative biosynthetic process"/>
    <property type="evidence" value="ECO:0007669"/>
    <property type="project" value="UniProtKB-ARBA"/>
</dbReference>
<dbReference type="SUPFAM" id="SSF53756">
    <property type="entry name" value="UDP-Glycosyltransferase/glycogen phosphorylase"/>
    <property type="match status" value="1"/>
</dbReference>
<accession>A0A087EE18</accession>
<dbReference type="STRING" id="356829.BITS_1835"/>
<reference evidence="3 4" key="1">
    <citation type="submission" date="2014-03" db="EMBL/GenBank/DDBJ databases">
        <title>Genomics of Bifidobacteria.</title>
        <authorList>
            <person name="Ventura M."/>
            <person name="Milani C."/>
            <person name="Lugli G.A."/>
        </authorList>
    </citation>
    <scope>NUCLEOTIDE SEQUENCE [LARGE SCALE GENOMIC DNA]</scope>
    <source>
        <strain evidence="3 4">JCM 13495</strain>
    </source>
</reference>
<dbReference type="PANTHER" id="PTHR45947">
    <property type="entry name" value="SULFOQUINOVOSYL TRANSFERASE SQD2"/>
    <property type="match status" value="1"/>
</dbReference>
<dbReference type="GO" id="GO:0016757">
    <property type="term" value="F:glycosyltransferase activity"/>
    <property type="evidence" value="ECO:0007669"/>
    <property type="project" value="UniProtKB-KW"/>
</dbReference>
<evidence type="ECO:0000313" key="4">
    <source>
        <dbReference type="Proteomes" id="UP000029080"/>
    </source>
</evidence>
<evidence type="ECO:0000259" key="2">
    <source>
        <dbReference type="Pfam" id="PF00534"/>
    </source>
</evidence>
<sequence>MYSAGPLRFVPGASRFIYWLFKRWLYRYVDHIHTPTQMIAEELRKHHYDAKLHAISNGYSPRFVPRQPRAAADIRPPYRVAASGRLSLEKSQITLIKAISLCRHGSDIELSICGTGPMRRYLQMRAKRLLNSPVRIGFQPNDRMPGLLRSQDLLVHASVVDIESLSVMEGIGSGVVPIIARSGLSAASQFALTDQSLFEARNAQQLADRIDWWLDHPMELVSWERKYARFAAQRYSVESSVRQFIEMERESIAEYESSH</sequence>
<dbReference type="Proteomes" id="UP000029080">
    <property type="component" value="Unassembled WGS sequence"/>
</dbReference>
<evidence type="ECO:0000313" key="3">
    <source>
        <dbReference type="EMBL" id="KFJ06019.1"/>
    </source>
</evidence>
<keyword evidence="1 3" id="KW-0808">Transferase</keyword>
<comment type="caution">
    <text evidence="3">The sequence shown here is derived from an EMBL/GenBank/DDBJ whole genome shotgun (WGS) entry which is preliminary data.</text>
</comment>
<organism evidence="3 4">
    <name type="scientific">Bifidobacterium tsurumiense</name>
    <dbReference type="NCBI Taxonomy" id="356829"/>
    <lineage>
        <taxon>Bacteria</taxon>
        <taxon>Bacillati</taxon>
        <taxon>Actinomycetota</taxon>
        <taxon>Actinomycetes</taxon>
        <taxon>Bifidobacteriales</taxon>
        <taxon>Bifidobacteriaceae</taxon>
        <taxon>Bifidobacterium</taxon>
    </lineage>
</organism>
<evidence type="ECO:0000256" key="1">
    <source>
        <dbReference type="ARBA" id="ARBA00022679"/>
    </source>
</evidence>
<dbReference type="PANTHER" id="PTHR45947:SF3">
    <property type="entry name" value="SULFOQUINOVOSYL TRANSFERASE SQD2"/>
    <property type="match status" value="1"/>
</dbReference>
<dbReference type="Pfam" id="PF00534">
    <property type="entry name" value="Glycos_transf_1"/>
    <property type="match status" value="1"/>
</dbReference>
<dbReference type="Gene3D" id="3.40.50.2000">
    <property type="entry name" value="Glycogen Phosphorylase B"/>
    <property type="match status" value="1"/>
</dbReference>
<protein>
    <submittedName>
        <fullName evidence="3">Group 1 glycosyl transferase</fullName>
    </submittedName>
</protein>
<keyword evidence="4" id="KW-1185">Reference proteome</keyword>
<feature type="domain" description="Glycosyl transferase family 1" evidence="2">
    <location>
        <begin position="79"/>
        <end position="219"/>
    </location>
</feature>
<proteinExistence type="predicted"/>
<dbReference type="InterPro" id="IPR001296">
    <property type="entry name" value="Glyco_trans_1"/>
</dbReference>
<name>A0A087EE18_9BIFI</name>
<dbReference type="EMBL" id="JGZU01000010">
    <property type="protein sequence ID" value="KFJ06019.1"/>
    <property type="molecule type" value="Genomic_DNA"/>
</dbReference>
<dbReference type="eggNOG" id="COG0438">
    <property type="taxonomic scope" value="Bacteria"/>
</dbReference>
<gene>
    <name evidence="3" type="ORF">BITS_1835</name>
</gene>
<dbReference type="InterPro" id="IPR050194">
    <property type="entry name" value="Glycosyltransferase_grp1"/>
</dbReference>
<dbReference type="AlphaFoldDB" id="A0A087EE18"/>